<feature type="site" description="Important for catalytic activity" evidence="4">
    <location>
        <position position="128"/>
    </location>
</feature>
<evidence type="ECO:0000259" key="5">
    <source>
        <dbReference type="Pfam" id="PF00725"/>
    </source>
</evidence>
<keyword evidence="3" id="KW-0560">Oxidoreductase</keyword>
<evidence type="ECO:0000256" key="1">
    <source>
        <dbReference type="ARBA" id="ARBA00005086"/>
    </source>
</evidence>
<organism evidence="7 8">
    <name type="scientific">Microbispora cellulosiformans</name>
    <dbReference type="NCBI Taxonomy" id="2614688"/>
    <lineage>
        <taxon>Bacteria</taxon>
        <taxon>Bacillati</taxon>
        <taxon>Actinomycetota</taxon>
        <taxon>Actinomycetes</taxon>
        <taxon>Streptosporangiales</taxon>
        <taxon>Streptosporangiaceae</taxon>
        <taxon>Microbispora</taxon>
    </lineage>
</organism>
<evidence type="ECO:0000256" key="2">
    <source>
        <dbReference type="ARBA" id="ARBA00009463"/>
    </source>
</evidence>
<evidence type="ECO:0000256" key="4">
    <source>
        <dbReference type="PIRSR" id="PIRSR000105-1"/>
    </source>
</evidence>
<evidence type="ECO:0000259" key="6">
    <source>
        <dbReference type="Pfam" id="PF02737"/>
    </source>
</evidence>
<dbReference type="InterPro" id="IPR036291">
    <property type="entry name" value="NAD(P)-bd_dom_sf"/>
</dbReference>
<comment type="pathway">
    <text evidence="1">Lipid metabolism; butanoate metabolism.</text>
</comment>
<keyword evidence="8" id="KW-1185">Reference proteome</keyword>
<dbReference type="Proteomes" id="UP000327011">
    <property type="component" value="Unassembled WGS sequence"/>
</dbReference>
<dbReference type="GO" id="GO:0016616">
    <property type="term" value="F:oxidoreductase activity, acting on the CH-OH group of donors, NAD or NADP as acceptor"/>
    <property type="evidence" value="ECO:0007669"/>
    <property type="project" value="InterPro"/>
</dbReference>
<accession>A0A5J5JS93</accession>
<dbReference type="SUPFAM" id="SSF51735">
    <property type="entry name" value="NAD(P)-binding Rossmann-fold domains"/>
    <property type="match status" value="1"/>
</dbReference>
<gene>
    <name evidence="7" type="ORF">F5972_35905</name>
</gene>
<reference evidence="7 8" key="1">
    <citation type="submission" date="2019-09" db="EMBL/GenBank/DDBJ databases">
        <title>Screening of Novel Bioactive Compounds from Soil-Associated.</title>
        <authorList>
            <person name="Gong X."/>
        </authorList>
    </citation>
    <scope>NUCLEOTIDE SEQUENCE [LARGE SCALE GENOMIC DNA]</scope>
    <source>
        <strain evidence="7 8">Gxj-6</strain>
    </source>
</reference>
<dbReference type="GO" id="GO:0070403">
    <property type="term" value="F:NAD+ binding"/>
    <property type="evidence" value="ECO:0007669"/>
    <property type="project" value="InterPro"/>
</dbReference>
<dbReference type="InterPro" id="IPR022694">
    <property type="entry name" value="3-OHacyl-CoA_DH"/>
</dbReference>
<feature type="domain" description="3-hydroxyacyl-CoA dehydrogenase NAD binding" evidence="6">
    <location>
        <begin position="1"/>
        <end position="171"/>
    </location>
</feature>
<sequence>MGVGVAHLFAENGFDVTLHDISAPAIERARELIERNARFYCLIRPDEKPVSPEEILSRITFTTDLESFKDTGFVVENATESFDVKRPIYEALDGICPDDCIFAVNTSAISITRLAGLTGRPGNVVGVHFMNPAPLKPLVEVVRGVHTTAETLEATRGLIARLGKDSLVVNDSPGFVTNRVLMLTINEAIFLLSEDVARPDEIDRLFKECFGHKMGPLQTADLIGLDTVLLSLEVLYESFNDSKYRPSPLLRKMVYAGLLGEKSGRGFHNYA</sequence>
<comment type="similarity">
    <text evidence="2">Belongs to the 3-hydroxyacyl-CoA dehydrogenase family.</text>
</comment>
<dbReference type="Pfam" id="PF02737">
    <property type="entry name" value="3HCDH_N"/>
    <property type="match status" value="1"/>
</dbReference>
<dbReference type="Gene3D" id="1.10.1040.10">
    <property type="entry name" value="N-(1-d-carboxylethyl)-l-norvaline Dehydrogenase, domain 2"/>
    <property type="match status" value="1"/>
</dbReference>
<comment type="caution">
    <text evidence="7">The sequence shown here is derived from an EMBL/GenBank/DDBJ whole genome shotgun (WGS) entry which is preliminary data.</text>
</comment>
<protein>
    <submittedName>
        <fullName evidence="7">3-hydroxybutyryl-CoA dehydrogenase</fullName>
    </submittedName>
</protein>
<dbReference type="PANTHER" id="PTHR48075">
    <property type="entry name" value="3-HYDROXYACYL-COA DEHYDROGENASE FAMILY PROTEIN"/>
    <property type="match status" value="1"/>
</dbReference>
<dbReference type="EMBL" id="VYTZ01000025">
    <property type="protein sequence ID" value="KAA9373339.1"/>
    <property type="molecule type" value="Genomic_DNA"/>
</dbReference>
<dbReference type="PIRSF" id="PIRSF000105">
    <property type="entry name" value="HCDH"/>
    <property type="match status" value="1"/>
</dbReference>
<dbReference type="Pfam" id="PF00725">
    <property type="entry name" value="3HCDH"/>
    <property type="match status" value="1"/>
</dbReference>
<dbReference type="SUPFAM" id="SSF48179">
    <property type="entry name" value="6-phosphogluconate dehydrogenase C-terminal domain-like"/>
    <property type="match status" value="1"/>
</dbReference>
<dbReference type="InterPro" id="IPR006176">
    <property type="entry name" value="3-OHacyl-CoA_DH_NAD-bd"/>
</dbReference>
<dbReference type="InterPro" id="IPR006108">
    <property type="entry name" value="3HC_DH_C"/>
</dbReference>
<evidence type="ECO:0000313" key="7">
    <source>
        <dbReference type="EMBL" id="KAA9373339.1"/>
    </source>
</evidence>
<feature type="domain" description="3-hydroxyacyl-CoA dehydrogenase C-terminal" evidence="5">
    <location>
        <begin position="174"/>
        <end position="270"/>
    </location>
</feature>
<dbReference type="GO" id="GO:0006631">
    <property type="term" value="P:fatty acid metabolic process"/>
    <property type="evidence" value="ECO:0007669"/>
    <property type="project" value="InterPro"/>
</dbReference>
<dbReference type="AlphaFoldDB" id="A0A5J5JS93"/>
<evidence type="ECO:0000256" key="3">
    <source>
        <dbReference type="ARBA" id="ARBA00023002"/>
    </source>
</evidence>
<dbReference type="InterPro" id="IPR013328">
    <property type="entry name" value="6PGD_dom2"/>
</dbReference>
<proteinExistence type="inferred from homology"/>
<dbReference type="InterPro" id="IPR008927">
    <property type="entry name" value="6-PGluconate_DH-like_C_sf"/>
</dbReference>
<name>A0A5J5JS93_9ACTN</name>
<dbReference type="Gene3D" id="3.40.50.720">
    <property type="entry name" value="NAD(P)-binding Rossmann-like Domain"/>
    <property type="match status" value="1"/>
</dbReference>
<dbReference type="PANTHER" id="PTHR48075:SF5">
    <property type="entry name" value="3-HYDROXYBUTYRYL-COA DEHYDROGENASE"/>
    <property type="match status" value="1"/>
</dbReference>
<evidence type="ECO:0000313" key="8">
    <source>
        <dbReference type="Proteomes" id="UP000327011"/>
    </source>
</evidence>